<dbReference type="SUPFAM" id="SSF51735">
    <property type="entry name" value="NAD(P)-binding Rossmann-fold domains"/>
    <property type="match status" value="2"/>
</dbReference>
<dbReference type="Gene3D" id="3.10.129.110">
    <property type="entry name" value="Polyketide synthase dehydratase"/>
    <property type="match status" value="1"/>
</dbReference>
<dbReference type="SMART" id="SM00825">
    <property type="entry name" value="PKS_KS"/>
    <property type="match status" value="1"/>
</dbReference>
<evidence type="ECO:0000256" key="2">
    <source>
        <dbReference type="ARBA" id="ARBA00022553"/>
    </source>
</evidence>
<dbReference type="Proteomes" id="UP000803844">
    <property type="component" value="Unassembled WGS sequence"/>
</dbReference>
<dbReference type="GO" id="GO:0016491">
    <property type="term" value="F:oxidoreductase activity"/>
    <property type="evidence" value="ECO:0007669"/>
    <property type="project" value="UniProtKB-KW"/>
</dbReference>
<dbReference type="FunFam" id="3.40.50.720:FF:000209">
    <property type="entry name" value="Polyketide synthase Pks12"/>
    <property type="match status" value="1"/>
</dbReference>
<dbReference type="InterPro" id="IPR016036">
    <property type="entry name" value="Malonyl_transacylase_ACP-bd"/>
</dbReference>
<organism evidence="10 11">
    <name type="scientific">Cryphonectria parasitica (strain ATCC 38755 / EP155)</name>
    <dbReference type="NCBI Taxonomy" id="660469"/>
    <lineage>
        <taxon>Eukaryota</taxon>
        <taxon>Fungi</taxon>
        <taxon>Dikarya</taxon>
        <taxon>Ascomycota</taxon>
        <taxon>Pezizomycotina</taxon>
        <taxon>Sordariomycetes</taxon>
        <taxon>Sordariomycetidae</taxon>
        <taxon>Diaporthales</taxon>
        <taxon>Cryphonectriaceae</taxon>
        <taxon>Cryphonectria-Endothia species complex</taxon>
        <taxon>Cryphonectria</taxon>
    </lineage>
</organism>
<name>A0A9P4XSJ9_CRYP1</name>
<dbReference type="InterPro" id="IPR036291">
    <property type="entry name" value="NAD(P)-bd_dom_sf"/>
</dbReference>
<dbReference type="GeneID" id="63843435"/>
<dbReference type="Gene3D" id="3.40.50.720">
    <property type="entry name" value="NAD(P)-binding Rossmann-like Domain"/>
    <property type="match status" value="2"/>
</dbReference>
<dbReference type="InterPro" id="IPR057326">
    <property type="entry name" value="KR_dom"/>
</dbReference>
<keyword evidence="2" id="KW-0597">Phosphoprotein</keyword>
<dbReference type="GO" id="GO:0044550">
    <property type="term" value="P:secondary metabolite biosynthetic process"/>
    <property type="evidence" value="ECO:0007669"/>
    <property type="project" value="TreeGrafter"/>
</dbReference>
<dbReference type="Pfam" id="PF00109">
    <property type="entry name" value="ketoacyl-synt"/>
    <property type="match status" value="1"/>
</dbReference>
<dbReference type="SUPFAM" id="SSF47336">
    <property type="entry name" value="ACP-like"/>
    <property type="match status" value="1"/>
</dbReference>
<feature type="active site" description="Proton donor; for dehydratase activity" evidence="6">
    <location>
        <position position="1164"/>
    </location>
</feature>
<dbReference type="GO" id="GO:1901336">
    <property type="term" value="P:lactone biosynthetic process"/>
    <property type="evidence" value="ECO:0007669"/>
    <property type="project" value="UniProtKB-ARBA"/>
</dbReference>
<dbReference type="PROSITE" id="PS50075">
    <property type="entry name" value="CARRIER"/>
    <property type="match status" value="1"/>
</dbReference>
<dbReference type="InterPro" id="IPR032821">
    <property type="entry name" value="PKS_assoc"/>
</dbReference>
<keyword evidence="5" id="KW-0511">Multifunctional enzyme</keyword>
<dbReference type="Pfam" id="PF08240">
    <property type="entry name" value="ADH_N"/>
    <property type="match status" value="1"/>
</dbReference>
<dbReference type="Pfam" id="PF23297">
    <property type="entry name" value="ACP_SdgA_C"/>
    <property type="match status" value="1"/>
</dbReference>
<dbReference type="SMART" id="SM00823">
    <property type="entry name" value="PKS_PP"/>
    <property type="match status" value="1"/>
</dbReference>
<sequence length="2356" mass="255268">MSTTPNVPLAIVGLACRLGGDATNPSKFWDMLKNGRDAHSPTSDRWNPDAFYHPNKSTLGTVPTPGGHFVKEDVYAFDAAFFNLPASEAVAMDPRQRMALEVAYELFEAAGMPYEKVKGSQTAVYIGAGLSDYEASIQRDPEYAPKYALTGVSHEILANRISHFFDMHGPSMTVETACSSSLVAIHLACQSVRNGEADMAVAGGVNLILNPEMTIQLSNLGFLSPFGHCRSFDNDGDGYGRGEGCGLILIKRLADAERDGDPIRAVIRGSGINSDGWTQGITLPSVDAQAALIRDVYKNFGLDMESTQFVECHGTGTKAGDPVEVRAIHETLGSKASPSRKLIVGSVKPNIGHLEAGAAVAGVIKGILAMENGMIPPQVYLNKLNEGIPFDDWNIHVPQKLTPWPVTDVKRMSVSSFAMGGTNAHVILEGVDKRKGHPLLTSGSDKTTGSMFTTKEPVLDKKRLFTFSASDQAGLERVAQTLADHLDSLGPTSSNPEYIANLAYTLGEGRSKLSWKTTCVAENGFELREKLESLKGANAVRSSGEPRIGFVFTGQGAQWAGMGAELLERKAFGESFRKSAEYLRECGCEWDAVEELCRPASESRVSEPEVSQPMCNILQVALVDELRAWGVNPSKVVGHSSGEVAAAYAIGALSHKDAVTAAYYRGQASGLIKTKASHLKGGMMAVGLGRKEAEKWIEKVDAGTVIVACVNSPESVTLSGDVAGLDQLLPLLEEEKIFARKLKVDVAYHSHHMREVMSDLLGFINHIEGQRPSKQAARMISSVTGSEIDPEELGGLYWVKNLVSPVLFADALLELVTPADPINNSVSDNTVDMLIEVGPHSALGGPVQQILNGGGIKNVAYGSVLKRSKDGMDTAFDLAADLFCKGADLSYKGVNEDADCKKLCDLPPYPWNHTKTFHAESRIDIAAHMRKVPRRSLIGAPLPAMDENERVWRGFLSLEEEPWIREHKVLSMILFPGAGMVSMILEAASQMADPGKTVQSYKLRDVAFFSAMPMSEDTPTETVVHVRPHIVSTAASNPHTWWEWTISSCTGRDQALRDNARGLMTIEYVTESEQMKAEQVHLRDAKTAEYKQVLASCPDTFEKKKFYETTTNVSWFYGPLFQTLDNMHPGKEKCTYDVFLKDCGPTYSEKLVERPFLIHPAMLDAVFQSFVGGTYTEDKQLNIHKATVPTAVGEFEISANFPGDVGTCLKAFCTTKRHSFRDTAADVYWLDENLENLYLQVRDYRSTELSSSSEEPVEVGKKTETSDLCTAISWNHTLELIKADELKKVVEGLSPLDATSLVTRMFLHVHPSASVIELLPSADTTKGAVASVADAATLSGQIRYAVATPQADNVADVFYLGDAETPAPSDVSSADLIVVSPACEGITGFDKYFSKVLSLAKSNASVICTASPETSEPILSEKNFTSALGAGLYAHPVEAKANATEAKPEVVIIESPTAGETAKTFAGKLTETLSALEYAVKTVVWDSKDIVAATEGKAAISLLEMEKAILDEISEPDFLALREVILKAERLLWLTHGDEPDFNMVDGLARVVRGEILGTRFDVLHLSEATGLATGADLAGRVLGANSKDNEFREKNGALMVSRISKDKTENADVNHHLKDWTGVMPLKEHDGPLRLTVGQPGILDTLQFIPDDRWVGKPLGDREVEIEVKASGVNFRDVMSSMGILNDSWLGLEAAGVITAVGPKVTRVKVGDRVAGCGTGAHTTNLRTSEVACAKIPDTMTYEEAAAMSVVHTTAYHALVNLAKLRKGQSVLIHAAAGGVGQAAIQLANHLGLVVYATVGSPEKRKLIIEKYGVNPDHIFNSRDASFVHGVKRMTNGKGVNCILNSLSGELLRQSWYCLATFGTFVEIGLRDITGNTRLDMKPFMQNTTFTFFNLLLVMEHLPDEMAEIVTNVYDLVHQGVLYAPTVLTTYPLGSMEEAFRLMQSGRHLGKLVLTMGAEPQAPVLHKASNSLKLDPNATYLLVGGLGGLGRSLAGMFIDSGARNIVFVSRSGDASAEAKKTMDALAARPGVNVKAYKADMADLSSFEAAMAQCGSELPPVKGVVQMAMVLRDALFEKMTHDEWVTSIKPKVHGTRNLHKFFDESRPLDFMMFFSSCAGVFGNSGQANYAAGNTYQDELAYYRRAKGLAGVSVDLGIMRDVGVVAETGAKGFLAVWEEAIGIRENVFHAMMRSIINGQTDPKTRDNFPAQVSTGLATADVMTEFGLPRPDYFDDPRMTRLAIATHAAGANAAKGGAATIESRLMDAEGLEDATDIITEALVQKTADILQMPASEVDPNRPMYVYGVDSLVAMEVRNWISREMKANMALPEILAAMPMYKFAGKIAERSKLVTVKAE</sequence>
<protein>
    <recommendedName>
        <fullName evidence="12">Carrier domain-containing protein</fullName>
    </recommendedName>
</protein>
<dbReference type="InterPro" id="IPR013968">
    <property type="entry name" value="PKS_KR"/>
</dbReference>
<dbReference type="OrthoDB" id="329835at2759"/>
<dbReference type="Pfam" id="PF00698">
    <property type="entry name" value="Acyl_transf_1"/>
    <property type="match status" value="1"/>
</dbReference>
<dbReference type="SUPFAM" id="SSF50129">
    <property type="entry name" value="GroES-like"/>
    <property type="match status" value="1"/>
</dbReference>
<feature type="region of interest" description="C-terminal hotdog fold" evidence="6">
    <location>
        <begin position="1098"/>
        <end position="1255"/>
    </location>
</feature>
<dbReference type="InterPro" id="IPR042104">
    <property type="entry name" value="PKS_dehydratase_sf"/>
</dbReference>
<dbReference type="SMART" id="SM00826">
    <property type="entry name" value="PKS_DH"/>
    <property type="match status" value="1"/>
</dbReference>
<evidence type="ECO:0000259" key="8">
    <source>
        <dbReference type="PROSITE" id="PS52004"/>
    </source>
</evidence>
<dbReference type="PROSITE" id="PS52004">
    <property type="entry name" value="KS3_2"/>
    <property type="match status" value="1"/>
</dbReference>
<dbReference type="RefSeq" id="XP_040771026.1">
    <property type="nucleotide sequence ID" value="XM_040926306.1"/>
</dbReference>
<dbReference type="InterPro" id="IPR009081">
    <property type="entry name" value="PP-bd_ACP"/>
</dbReference>
<dbReference type="InterPro" id="IPR050091">
    <property type="entry name" value="PKS_NRPS_Biosynth_Enz"/>
</dbReference>
<dbReference type="Gene3D" id="3.90.180.10">
    <property type="entry name" value="Medium-chain alcohol dehydrogenases, catalytic domain"/>
    <property type="match status" value="1"/>
</dbReference>
<dbReference type="FunFam" id="3.40.47.10:FF:000019">
    <property type="entry name" value="Polyketide synthase type I"/>
    <property type="match status" value="1"/>
</dbReference>
<dbReference type="InterPro" id="IPR020807">
    <property type="entry name" value="PKS_DH"/>
</dbReference>
<evidence type="ECO:0000259" key="7">
    <source>
        <dbReference type="PROSITE" id="PS50075"/>
    </source>
</evidence>
<dbReference type="Pfam" id="PF08659">
    <property type="entry name" value="KR"/>
    <property type="match status" value="1"/>
</dbReference>
<feature type="domain" description="Carrier" evidence="7">
    <location>
        <begin position="2271"/>
        <end position="2348"/>
    </location>
</feature>
<dbReference type="SUPFAM" id="SSF52151">
    <property type="entry name" value="FabD/lysophospholipase-like"/>
    <property type="match status" value="1"/>
</dbReference>
<feature type="region of interest" description="N-terminal hotdog fold" evidence="6">
    <location>
        <begin position="935"/>
        <end position="1071"/>
    </location>
</feature>
<keyword evidence="3" id="KW-0808">Transferase</keyword>
<dbReference type="InterPro" id="IPR020841">
    <property type="entry name" value="PKS_Beta-ketoAc_synthase_dom"/>
</dbReference>
<dbReference type="PROSITE" id="PS00606">
    <property type="entry name" value="KS3_1"/>
    <property type="match status" value="1"/>
</dbReference>
<feature type="domain" description="Ketosynthase family 3 (KS3)" evidence="8">
    <location>
        <begin position="6"/>
        <end position="430"/>
    </location>
</feature>
<evidence type="ECO:0000313" key="10">
    <source>
        <dbReference type="EMBL" id="KAF3760047.1"/>
    </source>
</evidence>
<evidence type="ECO:0000313" key="11">
    <source>
        <dbReference type="Proteomes" id="UP000803844"/>
    </source>
</evidence>
<dbReference type="GO" id="GO:0004315">
    <property type="term" value="F:3-oxoacyl-[acyl-carrier-protein] synthase activity"/>
    <property type="evidence" value="ECO:0007669"/>
    <property type="project" value="InterPro"/>
</dbReference>
<dbReference type="InterPro" id="IPR014043">
    <property type="entry name" value="Acyl_transferase_dom"/>
</dbReference>
<dbReference type="InterPro" id="IPR014030">
    <property type="entry name" value="Ketoacyl_synth_N"/>
</dbReference>
<dbReference type="SMART" id="SM00822">
    <property type="entry name" value="PKS_KR"/>
    <property type="match status" value="1"/>
</dbReference>
<accession>A0A9P4XSJ9</accession>
<dbReference type="InterPro" id="IPR013154">
    <property type="entry name" value="ADH-like_N"/>
</dbReference>
<dbReference type="GO" id="GO:0004312">
    <property type="term" value="F:fatty acid synthase activity"/>
    <property type="evidence" value="ECO:0007669"/>
    <property type="project" value="TreeGrafter"/>
</dbReference>
<dbReference type="SMART" id="SM00829">
    <property type="entry name" value="PKS_ER"/>
    <property type="match status" value="1"/>
</dbReference>
<dbReference type="InterPro" id="IPR049552">
    <property type="entry name" value="PKS_DH_N"/>
</dbReference>
<dbReference type="Gene3D" id="1.10.1200.10">
    <property type="entry name" value="ACP-like"/>
    <property type="match status" value="1"/>
</dbReference>
<gene>
    <name evidence="10" type="ORF">M406DRAFT_95656</name>
</gene>
<dbReference type="Pfam" id="PF21089">
    <property type="entry name" value="PKS_DH_N"/>
    <property type="match status" value="1"/>
</dbReference>
<dbReference type="CDD" id="cd00833">
    <property type="entry name" value="PKS"/>
    <property type="match status" value="1"/>
</dbReference>
<dbReference type="SMART" id="SM00827">
    <property type="entry name" value="PKS_AT"/>
    <property type="match status" value="1"/>
</dbReference>
<evidence type="ECO:0000256" key="4">
    <source>
        <dbReference type="ARBA" id="ARBA00023002"/>
    </source>
</evidence>
<dbReference type="Gene3D" id="3.40.366.10">
    <property type="entry name" value="Malonyl-Coenzyme A Acyl Carrier Protein, domain 2"/>
    <property type="match status" value="1"/>
</dbReference>
<dbReference type="Pfam" id="PF16197">
    <property type="entry name" value="KAsynt_C_assoc"/>
    <property type="match status" value="1"/>
</dbReference>
<dbReference type="PANTHER" id="PTHR43775">
    <property type="entry name" value="FATTY ACID SYNTHASE"/>
    <property type="match status" value="1"/>
</dbReference>
<dbReference type="SUPFAM" id="SSF53901">
    <property type="entry name" value="Thiolase-like"/>
    <property type="match status" value="1"/>
</dbReference>
<dbReference type="InterPro" id="IPR049900">
    <property type="entry name" value="PKS_mFAS_DH"/>
</dbReference>
<dbReference type="SUPFAM" id="SSF55048">
    <property type="entry name" value="Probable ACP-binding domain of malonyl-CoA ACP transacylase"/>
    <property type="match status" value="1"/>
</dbReference>
<evidence type="ECO:0000256" key="5">
    <source>
        <dbReference type="ARBA" id="ARBA00023268"/>
    </source>
</evidence>
<dbReference type="GO" id="GO:0006633">
    <property type="term" value="P:fatty acid biosynthetic process"/>
    <property type="evidence" value="ECO:0007669"/>
    <property type="project" value="InterPro"/>
</dbReference>
<dbReference type="InterPro" id="IPR011032">
    <property type="entry name" value="GroES-like_sf"/>
</dbReference>
<dbReference type="Pfam" id="PF13602">
    <property type="entry name" value="ADH_zinc_N_2"/>
    <property type="match status" value="1"/>
</dbReference>
<comment type="caution">
    <text evidence="10">The sequence shown here is derived from an EMBL/GenBank/DDBJ whole genome shotgun (WGS) entry which is preliminary data.</text>
</comment>
<dbReference type="CDD" id="cd05195">
    <property type="entry name" value="enoyl_red"/>
    <property type="match status" value="1"/>
</dbReference>
<dbReference type="InterPro" id="IPR036736">
    <property type="entry name" value="ACP-like_sf"/>
</dbReference>
<dbReference type="InterPro" id="IPR016035">
    <property type="entry name" value="Acyl_Trfase/lysoPLipase"/>
</dbReference>
<dbReference type="Pfam" id="PF14765">
    <property type="entry name" value="PS-DH"/>
    <property type="match status" value="1"/>
</dbReference>
<evidence type="ECO:0000256" key="3">
    <source>
        <dbReference type="ARBA" id="ARBA00022679"/>
    </source>
</evidence>
<dbReference type="Gene3D" id="3.40.47.10">
    <property type="match status" value="1"/>
</dbReference>
<keyword evidence="4" id="KW-0560">Oxidoreductase</keyword>
<evidence type="ECO:0000256" key="6">
    <source>
        <dbReference type="PROSITE-ProRule" id="PRU01363"/>
    </source>
</evidence>
<dbReference type="EMBL" id="MU032354">
    <property type="protein sequence ID" value="KAF3760047.1"/>
    <property type="molecule type" value="Genomic_DNA"/>
</dbReference>
<dbReference type="InterPro" id="IPR020806">
    <property type="entry name" value="PKS_PP-bd"/>
</dbReference>
<feature type="active site" description="Proton acceptor; for dehydratase activity" evidence="6">
    <location>
        <position position="967"/>
    </location>
</feature>
<keyword evidence="1" id="KW-0596">Phosphopantetheine</keyword>
<evidence type="ECO:0008006" key="12">
    <source>
        <dbReference type="Google" id="ProtNLM"/>
    </source>
</evidence>
<dbReference type="InterPro" id="IPR001227">
    <property type="entry name" value="Ac_transferase_dom_sf"/>
</dbReference>
<evidence type="ECO:0000256" key="1">
    <source>
        <dbReference type="ARBA" id="ARBA00022450"/>
    </source>
</evidence>
<dbReference type="PROSITE" id="PS52019">
    <property type="entry name" value="PKS_MFAS_DH"/>
    <property type="match status" value="1"/>
</dbReference>
<keyword evidence="11" id="KW-1185">Reference proteome</keyword>
<dbReference type="InterPro" id="IPR018201">
    <property type="entry name" value="Ketoacyl_synth_AS"/>
</dbReference>
<feature type="domain" description="PKS/mFAS DH" evidence="9">
    <location>
        <begin position="935"/>
        <end position="1255"/>
    </location>
</feature>
<evidence type="ECO:0000259" key="9">
    <source>
        <dbReference type="PROSITE" id="PS52019"/>
    </source>
</evidence>
<dbReference type="Pfam" id="PF02801">
    <property type="entry name" value="Ketoacyl-synt_C"/>
    <property type="match status" value="1"/>
</dbReference>
<dbReference type="PANTHER" id="PTHR43775:SF29">
    <property type="entry name" value="ASPERFURANONE POLYKETIDE SYNTHASE AFOG-RELATED"/>
    <property type="match status" value="1"/>
</dbReference>
<dbReference type="InterPro" id="IPR020843">
    <property type="entry name" value="ER"/>
</dbReference>
<dbReference type="InterPro" id="IPR016039">
    <property type="entry name" value="Thiolase-like"/>
</dbReference>
<dbReference type="InterPro" id="IPR014031">
    <property type="entry name" value="Ketoacyl_synth_C"/>
</dbReference>
<dbReference type="GO" id="GO:0031177">
    <property type="term" value="F:phosphopantetheine binding"/>
    <property type="evidence" value="ECO:0007669"/>
    <property type="project" value="InterPro"/>
</dbReference>
<dbReference type="InterPro" id="IPR049551">
    <property type="entry name" value="PKS_DH_C"/>
</dbReference>
<reference evidence="10" key="1">
    <citation type="journal article" date="2020" name="Phytopathology">
        <title>Genome sequence of the chestnut blight fungus Cryphonectria parasitica EP155: A fundamental resource for an archetypical invasive plant pathogen.</title>
        <authorList>
            <person name="Crouch J.A."/>
            <person name="Dawe A."/>
            <person name="Aerts A."/>
            <person name="Barry K."/>
            <person name="Churchill A.C.L."/>
            <person name="Grimwood J."/>
            <person name="Hillman B."/>
            <person name="Milgroom M.G."/>
            <person name="Pangilinan J."/>
            <person name="Smith M."/>
            <person name="Salamov A."/>
            <person name="Schmutz J."/>
            <person name="Yadav J."/>
            <person name="Grigoriev I.V."/>
            <person name="Nuss D."/>
        </authorList>
    </citation>
    <scope>NUCLEOTIDE SEQUENCE</scope>
    <source>
        <strain evidence="10">EP155</strain>
    </source>
</reference>
<proteinExistence type="predicted"/>